<feature type="region of interest" description="Disordered" evidence="1">
    <location>
        <begin position="78"/>
        <end position="146"/>
    </location>
</feature>
<evidence type="ECO:0000256" key="1">
    <source>
        <dbReference type="SAM" id="MobiDB-lite"/>
    </source>
</evidence>
<dbReference type="GO" id="GO:0005730">
    <property type="term" value="C:nucleolus"/>
    <property type="evidence" value="ECO:0007669"/>
    <property type="project" value="TreeGrafter"/>
</dbReference>
<dbReference type="AlphaFoldDB" id="A0AAV8UQU2"/>
<comment type="caution">
    <text evidence="2">The sequence shown here is derived from an EMBL/GenBank/DDBJ whole genome shotgun (WGS) entry which is preliminary data.</text>
</comment>
<feature type="compositionally biased region" description="Basic and acidic residues" evidence="1">
    <location>
        <begin position="115"/>
        <end position="146"/>
    </location>
</feature>
<evidence type="ECO:0000313" key="2">
    <source>
        <dbReference type="EMBL" id="KAJ8904940.1"/>
    </source>
</evidence>
<evidence type="ECO:0000313" key="3">
    <source>
        <dbReference type="Proteomes" id="UP001157974"/>
    </source>
</evidence>
<dbReference type="EMBL" id="JAMWBK010000005">
    <property type="protein sequence ID" value="KAJ8904940.1"/>
    <property type="molecule type" value="Genomic_DNA"/>
</dbReference>
<dbReference type="Pfam" id="PF06658">
    <property type="entry name" value="DUF1168"/>
    <property type="match status" value="1"/>
</dbReference>
<gene>
    <name evidence="2" type="ORF">NDN08_001453</name>
</gene>
<reference evidence="2 3" key="1">
    <citation type="journal article" date="2023" name="Nat. Commun.">
        <title>Origin of minicircular mitochondrial genomes in red algae.</title>
        <authorList>
            <person name="Lee Y."/>
            <person name="Cho C.H."/>
            <person name="Lee Y.M."/>
            <person name="Park S.I."/>
            <person name="Yang J.H."/>
            <person name="West J.A."/>
            <person name="Bhattacharya D."/>
            <person name="Yoon H.S."/>
        </authorList>
    </citation>
    <scope>NUCLEOTIDE SEQUENCE [LARGE SCALE GENOMIC DNA]</scope>
    <source>
        <strain evidence="2 3">CCMP1338</strain>
        <tissue evidence="2">Whole cell</tissue>
    </source>
</reference>
<sequence length="146" mass="16895">MADEGDKETAPKSGVWDASLLPFDPREVVAKNVSGSTAGAGSGDFHVYRNQRRKELFRIEKLEKQSVDIEKDRKFEEELVKKKEVEEEKTRKRAQKRKKKRQRQMELKKQKKGAAWKDKPEGSENLHEHKESNLSRSEDNTSGDVK</sequence>
<dbReference type="Proteomes" id="UP001157974">
    <property type="component" value="Unassembled WGS sequence"/>
</dbReference>
<protein>
    <submittedName>
        <fullName evidence="2">Uncharacterized protein</fullName>
    </submittedName>
</protein>
<proteinExistence type="predicted"/>
<dbReference type="GO" id="GO:0004860">
    <property type="term" value="F:protein kinase inhibitor activity"/>
    <property type="evidence" value="ECO:0007669"/>
    <property type="project" value="TreeGrafter"/>
</dbReference>
<feature type="compositionally biased region" description="Basic residues" evidence="1">
    <location>
        <begin position="91"/>
        <end position="102"/>
    </location>
</feature>
<dbReference type="InterPro" id="IPR009548">
    <property type="entry name" value="Prkrip1"/>
</dbReference>
<name>A0AAV8UQU2_9RHOD</name>
<feature type="compositionally biased region" description="Basic and acidic residues" evidence="1">
    <location>
        <begin position="78"/>
        <end position="90"/>
    </location>
</feature>
<keyword evidence="3" id="KW-1185">Reference proteome</keyword>
<organism evidence="2 3">
    <name type="scientific">Rhodosorus marinus</name>
    <dbReference type="NCBI Taxonomy" id="101924"/>
    <lineage>
        <taxon>Eukaryota</taxon>
        <taxon>Rhodophyta</taxon>
        <taxon>Stylonematophyceae</taxon>
        <taxon>Stylonematales</taxon>
        <taxon>Stylonemataceae</taxon>
        <taxon>Rhodosorus</taxon>
    </lineage>
</organism>
<dbReference type="GO" id="GO:0003725">
    <property type="term" value="F:double-stranded RNA binding"/>
    <property type="evidence" value="ECO:0007669"/>
    <property type="project" value="InterPro"/>
</dbReference>
<dbReference type="GO" id="GO:0019901">
    <property type="term" value="F:protein kinase binding"/>
    <property type="evidence" value="ECO:0007669"/>
    <property type="project" value="TreeGrafter"/>
</dbReference>
<accession>A0AAV8UQU2</accession>
<dbReference type="PANTHER" id="PTHR13507">
    <property type="entry name" value="PRKR-INTERACTING PROTEIN 1"/>
    <property type="match status" value="1"/>
</dbReference>
<dbReference type="PANTHER" id="PTHR13507:SF0">
    <property type="entry name" value="PRKR-INTERACTING PROTEIN 1"/>
    <property type="match status" value="1"/>
</dbReference>